<evidence type="ECO:0000259" key="4">
    <source>
        <dbReference type="PROSITE" id="PS01124"/>
    </source>
</evidence>
<dbReference type="GO" id="GO:0043565">
    <property type="term" value="F:sequence-specific DNA binding"/>
    <property type="evidence" value="ECO:0007669"/>
    <property type="project" value="InterPro"/>
</dbReference>
<dbReference type="PRINTS" id="PR00032">
    <property type="entry name" value="HTHARAC"/>
</dbReference>
<gene>
    <name evidence="5" type="ORF">L0661_06390</name>
</gene>
<dbReference type="InterPro" id="IPR053142">
    <property type="entry name" value="PchR_regulatory_protein"/>
</dbReference>
<dbReference type="InterPro" id="IPR018060">
    <property type="entry name" value="HTH_AraC"/>
</dbReference>
<evidence type="ECO:0000313" key="5">
    <source>
        <dbReference type="EMBL" id="MCF2497926.1"/>
    </source>
</evidence>
<feature type="domain" description="HTH araC/xylS-type" evidence="4">
    <location>
        <begin position="201"/>
        <end position="299"/>
    </location>
</feature>
<dbReference type="SUPFAM" id="SSF46689">
    <property type="entry name" value="Homeodomain-like"/>
    <property type="match status" value="2"/>
</dbReference>
<dbReference type="AlphaFoldDB" id="A0A9X1QBF5"/>
<protein>
    <submittedName>
        <fullName evidence="5">AraC family transcriptional regulator</fullName>
    </submittedName>
</protein>
<proteinExistence type="predicted"/>
<dbReference type="InterPro" id="IPR020449">
    <property type="entry name" value="Tscrpt_reg_AraC-type_HTH"/>
</dbReference>
<dbReference type="Proteomes" id="UP001139411">
    <property type="component" value="Unassembled WGS sequence"/>
</dbReference>
<evidence type="ECO:0000256" key="1">
    <source>
        <dbReference type="ARBA" id="ARBA00023015"/>
    </source>
</evidence>
<dbReference type="EMBL" id="JAKFFV010000004">
    <property type="protein sequence ID" value="MCF2497926.1"/>
    <property type="molecule type" value="Genomic_DNA"/>
</dbReference>
<keyword evidence="3" id="KW-0804">Transcription</keyword>
<name>A0A9X1QBF5_9BACT</name>
<dbReference type="PANTHER" id="PTHR47893">
    <property type="entry name" value="REGULATORY PROTEIN PCHR"/>
    <property type="match status" value="1"/>
</dbReference>
<dbReference type="PANTHER" id="PTHR47893:SF1">
    <property type="entry name" value="REGULATORY PROTEIN PCHR"/>
    <property type="match status" value="1"/>
</dbReference>
<dbReference type="InterPro" id="IPR009057">
    <property type="entry name" value="Homeodomain-like_sf"/>
</dbReference>
<dbReference type="Pfam" id="PF12833">
    <property type="entry name" value="HTH_18"/>
    <property type="match status" value="1"/>
</dbReference>
<dbReference type="RefSeq" id="WP_235177205.1">
    <property type="nucleotide sequence ID" value="NZ_JAKFFV010000004.1"/>
</dbReference>
<organism evidence="5 6">
    <name type="scientific">Dyadobacter chenhuakuii</name>
    <dbReference type="NCBI Taxonomy" id="2909339"/>
    <lineage>
        <taxon>Bacteria</taxon>
        <taxon>Pseudomonadati</taxon>
        <taxon>Bacteroidota</taxon>
        <taxon>Cytophagia</taxon>
        <taxon>Cytophagales</taxon>
        <taxon>Spirosomataceae</taxon>
        <taxon>Dyadobacter</taxon>
    </lineage>
</organism>
<evidence type="ECO:0000256" key="3">
    <source>
        <dbReference type="ARBA" id="ARBA00023163"/>
    </source>
</evidence>
<comment type="caution">
    <text evidence="5">The sequence shown here is derived from an EMBL/GenBank/DDBJ whole genome shotgun (WGS) entry which is preliminary data.</text>
</comment>
<keyword evidence="2" id="KW-0238">DNA-binding</keyword>
<dbReference type="PROSITE" id="PS01124">
    <property type="entry name" value="HTH_ARAC_FAMILY_2"/>
    <property type="match status" value="1"/>
</dbReference>
<dbReference type="GO" id="GO:0003700">
    <property type="term" value="F:DNA-binding transcription factor activity"/>
    <property type="evidence" value="ECO:0007669"/>
    <property type="project" value="InterPro"/>
</dbReference>
<evidence type="ECO:0000313" key="6">
    <source>
        <dbReference type="Proteomes" id="UP001139411"/>
    </source>
</evidence>
<keyword evidence="1" id="KW-0805">Transcription regulation</keyword>
<evidence type="ECO:0000256" key="2">
    <source>
        <dbReference type="ARBA" id="ARBA00023125"/>
    </source>
</evidence>
<sequence>MEELTQELVNETGKFRSVSWCTDDLRVSHNLSQYQGSERIPISRRDDVVRLHFGLKGDYQFTHQQLNKRFDLIGSHQNMMYSEGFDIILENKTPQVETFGIQFSKASFISFAQNADNQLKDFCEAVISGKSIMLSKNWSSINPAIENVIRQVIHCPYNGSMKQIFILSKCLELLVLSAESSLKNAGKRAYVLTRQDKEKIIAVRDLINGRLESPPTLSEIGKLVGMNEFKLKHGFKEMFQTTIFRYLTDQRLNTAFQYLRDTQKTAAEVAFELGYATPQHFNNAFKKRFGVTPNLVRNNP</sequence>
<dbReference type="Gene3D" id="1.10.10.60">
    <property type="entry name" value="Homeodomain-like"/>
    <property type="match status" value="2"/>
</dbReference>
<dbReference type="SMART" id="SM00342">
    <property type="entry name" value="HTH_ARAC"/>
    <property type="match status" value="1"/>
</dbReference>
<reference evidence="5" key="1">
    <citation type="submission" date="2022-01" db="EMBL/GenBank/DDBJ databases">
        <title>Novel species in genus Dyadobacter.</title>
        <authorList>
            <person name="Ma C."/>
        </authorList>
    </citation>
    <scope>NUCLEOTIDE SEQUENCE</scope>
    <source>
        <strain evidence="5">CY357</strain>
    </source>
</reference>
<accession>A0A9X1QBF5</accession>